<dbReference type="GO" id="GO:0006508">
    <property type="term" value="P:proteolysis"/>
    <property type="evidence" value="ECO:0007669"/>
    <property type="project" value="InterPro"/>
</dbReference>
<feature type="domain" description="Serine aminopeptidase S33" evidence="2">
    <location>
        <begin position="76"/>
        <end position="176"/>
    </location>
</feature>
<evidence type="ECO:0000313" key="4">
    <source>
        <dbReference type="Proteomes" id="UP000196655"/>
    </source>
</evidence>
<dbReference type="AlphaFoldDB" id="A0A211ZKZ2"/>
<comment type="caution">
    <text evidence="3">The sequence shown here is derived from an EMBL/GenBank/DDBJ whole genome shotgun (WGS) entry which is preliminary data.</text>
</comment>
<dbReference type="InterPro" id="IPR022742">
    <property type="entry name" value="Hydrolase_4"/>
</dbReference>
<dbReference type="InterPro" id="IPR029058">
    <property type="entry name" value="AB_hydrolase_fold"/>
</dbReference>
<protein>
    <recommendedName>
        <fullName evidence="2">Serine aminopeptidase S33 domain-containing protein</fullName>
    </recommendedName>
</protein>
<dbReference type="GO" id="GO:0052689">
    <property type="term" value="F:carboxylic ester hydrolase activity"/>
    <property type="evidence" value="ECO:0007669"/>
    <property type="project" value="TreeGrafter"/>
</dbReference>
<dbReference type="GO" id="GO:0008236">
    <property type="term" value="F:serine-type peptidase activity"/>
    <property type="evidence" value="ECO:0007669"/>
    <property type="project" value="InterPro"/>
</dbReference>
<dbReference type="EMBL" id="NHON01000030">
    <property type="protein sequence ID" value="OWJ65942.1"/>
    <property type="molecule type" value="Genomic_DNA"/>
</dbReference>
<evidence type="ECO:0000256" key="1">
    <source>
        <dbReference type="SAM" id="SignalP"/>
    </source>
</evidence>
<reference evidence="3" key="1">
    <citation type="submission" date="2017-05" db="EMBL/GenBank/DDBJ databases">
        <authorList>
            <person name="Song R."/>
            <person name="Chenine A.L."/>
            <person name="Ruprecht R.M."/>
        </authorList>
    </citation>
    <scope>NUCLEOTIDE SEQUENCE [LARGE SCALE GENOMIC DNA]</scope>
    <source>
        <strain evidence="3">I</strain>
    </source>
</reference>
<evidence type="ECO:0000259" key="2">
    <source>
        <dbReference type="Pfam" id="PF12146"/>
    </source>
</evidence>
<dbReference type="InterPro" id="IPR053145">
    <property type="entry name" value="AB_hydrolase_Est10"/>
</dbReference>
<name>A0A211ZKZ2_9PROT</name>
<gene>
    <name evidence="3" type="ORF">BWR60_17110</name>
</gene>
<keyword evidence="4" id="KW-1185">Reference proteome</keyword>
<feature type="chain" id="PRO_5013369895" description="Serine aminopeptidase S33 domain-containing protein" evidence="1">
    <location>
        <begin position="18"/>
        <end position="297"/>
    </location>
</feature>
<dbReference type="PANTHER" id="PTHR43265">
    <property type="entry name" value="ESTERASE ESTD"/>
    <property type="match status" value="1"/>
</dbReference>
<dbReference type="PANTHER" id="PTHR43265:SF1">
    <property type="entry name" value="ESTERASE ESTD"/>
    <property type="match status" value="1"/>
</dbReference>
<sequence>MSTLKLAVLLMTLSAFVAAPSAGRAAEKTVGFTVDGQKVVGTLALPDGVAAPPVVLLLHGFTGTRNEMEIPAVKEGIFHRAARIWAERGIASLRIDFRGNGDSEGAFADLTLQGQVKDALAALDFLAAEGEVDRDRMALVGWSMGGTVGAIVAGRTPHRLTSVALWAPGTNLPASVALLVGPEIMRQGLAGGDTPITARLPWGAEVPLKQAFFDSLYAVDPVAEIARYKGPLLVAVGSKDTVVFPQPESGQVLLDYHDGPEELWVQPMDHSFNVAEGTGMVDSLIARTGDFIAAGMK</sequence>
<dbReference type="Gene3D" id="3.40.50.1820">
    <property type="entry name" value="alpha/beta hydrolase"/>
    <property type="match status" value="1"/>
</dbReference>
<keyword evidence="1" id="KW-0732">Signal</keyword>
<dbReference type="OrthoDB" id="9809549at2"/>
<dbReference type="Proteomes" id="UP000196655">
    <property type="component" value="Unassembled WGS sequence"/>
</dbReference>
<dbReference type="Pfam" id="PF12146">
    <property type="entry name" value="Hydrolase_4"/>
    <property type="match status" value="1"/>
</dbReference>
<organism evidence="3 4">
    <name type="scientific">Inquilinus limosus</name>
    <dbReference type="NCBI Taxonomy" id="171674"/>
    <lineage>
        <taxon>Bacteria</taxon>
        <taxon>Pseudomonadati</taxon>
        <taxon>Pseudomonadota</taxon>
        <taxon>Alphaproteobacteria</taxon>
        <taxon>Rhodospirillales</taxon>
        <taxon>Rhodospirillaceae</taxon>
        <taxon>Inquilinus</taxon>
    </lineage>
</organism>
<evidence type="ECO:0000313" key="3">
    <source>
        <dbReference type="EMBL" id="OWJ65942.1"/>
    </source>
</evidence>
<accession>A0A211ZKZ2</accession>
<dbReference type="RefSeq" id="WP_088152231.1">
    <property type="nucleotide sequence ID" value="NZ_NHON01000030.1"/>
</dbReference>
<feature type="signal peptide" evidence="1">
    <location>
        <begin position="1"/>
        <end position="17"/>
    </location>
</feature>
<proteinExistence type="predicted"/>
<dbReference type="SUPFAM" id="SSF53474">
    <property type="entry name" value="alpha/beta-Hydrolases"/>
    <property type="match status" value="1"/>
</dbReference>